<dbReference type="Proteomes" id="UP000798662">
    <property type="component" value="Chromosome 1"/>
</dbReference>
<accession>A0ACC3BUQ5</accession>
<keyword evidence="2" id="KW-1185">Reference proteome</keyword>
<dbReference type="EMBL" id="CM020618">
    <property type="protein sequence ID" value="KAK1861632.1"/>
    <property type="molecule type" value="Genomic_DNA"/>
</dbReference>
<comment type="caution">
    <text evidence="1">The sequence shown here is derived from an EMBL/GenBank/DDBJ whole genome shotgun (WGS) entry which is preliminary data.</text>
</comment>
<evidence type="ECO:0000313" key="1">
    <source>
        <dbReference type="EMBL" id="KAK1861632.1"/>
    </source>
</evidence>
<sequence length="362" mass="38264">MWRSALRPAARAATRAVAGGVPPALPPPPCGAAPAAAAPTVAATASAAFPASRRGVASSPCCAAPAATATGGAGAAGGGLSNAPGAGPLWGRGLGPGGFSFPGARRLEHIVKLPLLTKLDGERVREVWGGFHADHATAIGDIFTDAQRETWRARIKRCPNFVIPVAAGRGYYVLFLQAQDEHLLATPLDAYKANPATATPSVVFTAYEELRAKTGLTLLRGEVFTETCPKVEAERFWETVKRFYLSDQRNFDVVVSFNEKPVRLPSGGVVVVFVVFTNARDTGRAAPRPRGRECAPSSLGSAVADPIGRLSTDRPHGDDMDALRSPWWYLGNPVCLYPTLKRGEADVGLPSRARPCHFLLPP</sequence>
<organism evidence="1 2">
    <name type="scientific">Pyropia yezoensis</name>
    <name type="common">Susabi-nori</name>
    <name type="synonym">Porphyra yezoensis</name>
    <dbReference type="NCBI Taxonomy" id="2788"/>
    <lineage>
        <taxon>Eukaryota</taxon>
        <taxon>Rhodophyta</taxon>
        <taxon>Bangiophyceae</taxon>
        <taxon>Bangiales</taxon>
        <taxon>Bangiaceae</taxon>
        <taxon>Pyropia</taxon>
    </lineage>
</organism>
<protein>
    <submittedName>
        <fullName evidence="1">Uncharacterized protein</fullName>
    </submittedName>
</protein>
<evidence type="ECO:0000313" key="2">
    <source>
        <dbReference type="Proteomes" id="UP000798662"/>
    </source>
</evidence>
<proteinExistence type="predicted"/>
<name>A0ACC3BUQ5_PYRYE</name>
<gene>
    <name evidence="1" type="ORF">I4F81_004213</name>
</gene>
<reference evidence="1" key="1">
    <citation type="submission" date="2019-11" db="EMBL/GenBank/DDBJ databases">
        <title>Nori genome reveals adaptations in red seaweeds to the harsh intertidal environment.</title>
        <authorList>
            <person name="Wang D."/>
            <person name="Mao Y."/>
        </authorList>
    </citation>
    <scope>NUCLEOTIDE SEQUENCE</scope>
    <source>
        <tissue evidence="1">Gametophyte</tissue>
    </source>
</reference>